<gene>
    <name evidence="2" type="ORF">B0T18DRAFT_17202</name>
</gene>
<keyword evidence="3" id="KW-1185">Reference proteome</keyword>
<dbReference type="AlphaFoldDB" id="A0AA40KC94"/>
<reference evidence="2" key="1">
    <citation type="submission" date="2023-06" db="EMBL/GenBank/DDBJ databases">
        <title>Genome-scale phylogeny and comparative genomics of the fungal order Sordariales.</title>
        <authorList>
            <consortium name="Lawrence Berkeley National Laboratory"/>
            <person name="Hensen N."/>
            <person name="Bonometti L."/>
            <person name="Westerberg I."/>
            <person name="Brannstrom I.O."/>
            <person name="Guillou S."/>
            <person name="Cros-Aarteil S."/>
            <person name="Calhoun S."/>
            <person name="Haridas S."/>
            <person name="Kuo A."/>
            <person name="Mondo S."/>
            <person name="Pangilinan J."/>
            <person name="Riley R."/>
            <person name="LaButti K."/>
            <person name="Andreopoulos B."/>
            <person name="Lipzen A."/>
            <person name="Chen C."/>
            <person name="Yanf M."/>
            <person name="Daum C."/>
            <person name="Ng V."/>
            <person name="Clum A."/>
            <person name="Steindorff A."/>
            <person name="Ohm R."/>
            <person name="Martin F."/>
            <person name="Silar P."/>
            <person name="Natvig D."/>
            <person name="Lalanne C."/>
            <person name="Gautier V."/>
            <person name="Ament-velasquez S.L."/>
            <person name="Kruys A."/>
            <person name="Hutchinson M.I."/>
            <person name="Powell A.J."/>
            <person name="Barry K."/>
            <person name="Miller A.N."/>
            <person name="Grigoriev I.V."/>
            <person name="Debuchy R."/>
            <person name="Gladieux P."/>
            <person name="Thoren M.H."/>
            <person name="Johannesson H."/>
        </authorList>
    </citation>
    <scope>NUCLEOTIDE SEQUENCE</scope>
    <source>
        <strain evidence="2">SMH3187-1</strain>
    </source>
</reference>
<organism evidence="2 3">
    <name type="scientific">Schizothecium vesticola</name>
    <dbReference type="NCBI Taxonomy" id="314040"/>
    <lineage>
        <taxon>Eukaryota</taxon>
        <taxon>Fungi</taxon>
        <taxon>Dikarya</taxon>
        <taxon>Ascomycota</taxon>
        <taxon>Pezizomycotina</taxon>
        <taxon>Sordariomycetes</taxon>
        <taxon>Sordariomycetidae</taxon>
        <taxon>Sordariales</taxon>
        <taxon>Schizotheciaceae</taxon>
        <taxon>Schizothecium</taxon>
    </lineage>
</organism>
<evidence type="ECO:0000313" key="3">
    <source>
        <dbReference type="Proteomes" id="UP001172155"/>
    </source>
</evidence>
<protein>
    <submittedName>
        <fullName evidence="2">Uncharacterized protein</fullName>
    </submittedName>
</protein>
<accession>A0AA40KC94</accession>
<comment type="caution">
    <text evidence="2">The sequence shown here is derived from an EMBL/GenBank/DDBJ whole genome shotgun (WGS) entry which is preliminary data.</text>
</comment>
<dbReference type="EMBL" id="JAUKUD010000001">
    <property type="protein sequence ID" value="KAK0753526.1"/>
    <property type="molecule type" value="Genomic_DNA"/>
</dbReference>
<evidence type="ECO:0000256" key="1">
    <source>
        <dbReference type="SAM" id="MobiDB-lite"/>
    </source>
</evidence>
<sequence length="136" mass="15591">MTLVRRDSRYRPTPQSRPTLPPNMSRQPNFSSIIHLRDFIDIVADDPSRDAPNFVEIQTGINVFKDGSSSPNISVEPVRVRIHAYPTREKRDAYALNAFFYVDSRFSAAPSEDGNSGDQHPDPEPYEVCRYRLFMT</sequence>
<evidence type="ECO:0000313" key="2">
    <source>
        <dbReference type="EMBL" id="KAK0753526.1"/>
    </source>
</evidence>
<feature type="compositionally biased region" description="Polar residues" evidence="1">
    <location>
        <begin position="13"/>
        <end position="27"/>
    </location>
</feature>
<dbReference type="Proteomes" id="UP001172155">
    <property type="component" value="Unassembled WGS sequence"/>
</dbReference>
<feature type="region of interest" description="Disordered" evidence="1">
    <location>
        <begin position="1"/>
        <end position="27"/>
    </location>
</feature>
<feature type="compositionally biased region" description="Basic and acidic residues" evidence="1">
    <location>
        <begin position="1"/>
        <end position="10"/>
    </location>
</feature>
<proteinExistence type="predicted"/>
<name>A0AA40KC94_9PEZI</name>